<dbReference type="Proteomes" id="UP000236732">
    <property type="component" value="Unassembled WGS sequence"/>
</dbReference>
<accession>A0A1H6F1S0</accession>
<protein>
    <submittedName>
        <fullName evidence="1">Uncharacterized protein</fullName>
    </submittedName>
</protein>
<gene>
    <name evidence="1" type="ORF">SAMN05444920_13353</name>
</gene>
<evidence type="ECO:0000313" key="1">
    <source>
        <dbReference type="EMBL" id="SEH03149.1"/>
    </source>
</evidence>
<evidence type="ECO:0000313" key="2">
    <source>
        <dbReference type="Proteomes" id="UP000236732"/>
    </source>
</evidence>
<sequence>MIVETAYRGHTEATVHDLGREQLDLLMARFGRGR</sequence>
<dbReference type="AlphaFoldDB" id="A0A1H6F1S0"/>
<reference evidence="1 2" key="1">
    <citation type="submission" date="2016-10" db="EMBL/GenBank/DDBJ databases">
        <authorList>
            <person name="de Groot N.N."/>
        </authorList>
    </citation>
    <scope>NUCLEOTIDE SEQUENCE [LARGE SCALE GENOMIC DNA]</scope>
    <source>
        <strain evidence="1 2">CGMCC 4.7037</strain>
    </source>
</reference>
<name>A0A1H6F1S0_9ACTN</name>
<proteinExistence type="predicted"/>
<keyword evidence="2" id="KW-1185">Reference proteome</keyword>
<organism evidence="1 2">
    <name type="scientific">Nonomuraea solani</name>
    <dbReference type="NCBI Taxonomy" id="1144553"/>
    <lineage>
        <taxon>Bacteria</taxon>
        <taxon>Bacillati</taxon>
        <taxon>Actinomycetota</taxon>
        <taxon>Actinomycetes</taxon>
        <taxon>Streptosporangiales</taxon>
        <taxon>Streptosporangiaceae</taxon>
        <taxon>Nonomuraea</taxon>
    </lineage>
</organism>
<dbReference type="EMBL" id="FNVT01000033">
    <property type="protein sequence ID" value="SEH03149.1"/>
    <property type="molecule type" value="Genomic_DNA"/>
</dbReference>